<dbReference type="Proteomes" id="UP001162164">
    <property type="component" value="Unassembled WGS sequence"/>
</dbReference>
<gene>
    <name evidence="1" type="ORF">NQ317_001611</name>
</gene>
<reference evidence="1" key="1">
    <citation type="journal article" date="2023" name="Insect Mol. Biol.">
        <title>Genome sequencing provides insights into the evolution of gene families encoding plant cell wall-degrading enzymes in longhorned beetles.</title>
        <authorList>
            <person name="Shin N.R."/>
            <person name="Okamura Y."/>
            <person name="Kirsch R."/>
            <person name="Pauchet Y."/>
        </authorList>
    </citation>
    <scope>NUCLEOTIDE SEQUENCE</scope>
    <source>
        <strain evidence="1">MMC_N1</strain>
    </source>
</reference>
<organism evidence="1 2">
    <name type="scientific">Molorchus minor</name>
    <dbReference type="NCBI Taxonomy" id="1323400"/>
    <lineage>
        <taxon>Eukaryota</taxon>
        <taxon>Metazoa</taxon>
        <taxon>Ecdysozoa</taxon>
        <taxon>Arthropoda</taxon>
        <taxon>Hexapoda</taxon>
        <taxon>Insecta</taxon>
        <taxon>Pterygota</taxon>
        <taxon>Neoptera</taxon>
        <taxon>Endopterygota</taxon>
        <taxon>Coleoptera</taxon>
        <taxon>Polyphaga</taxon>
        <taxon>Cucujiformia</taxon>
        <taxon>Chrysomeloidea</taxon>
        <taxon>Cerambycidae</taxon>
        <taxon>Lamiinae</taxon>
        <taxon>Monochamini</taxon>
        <taxon>Molorchus</taxon>
    </lineage>
</organism>
<dbReference type="EMBL" id="JAPWTJ010000260">
    <property type="protein sequence ID" value="KAJ8980438.1"/>
    <property type="molecule type" value="Genomic_DNA"/>
</dbReference>
<keyword evidence="2" id="KW-1185">Reference proteome</keyword>
<name>A0ABQ9JS72_9CUCU</name>
<accession>A0ABQ9JS72</accession>
<protein>
    <submittedName>
        <fullName evidence="1">Uncharacterized protein</fullName>
    </submittedName>
</protein>
<evidence type="ECO:0000313" key="2">
    <source>
        <dbReference type="Proteomes" id="UP001162164"/>
    </source>
</evidence>
<sequence length="72" mass="8223">MTHVYANNELVDMLLMYGKCKPQRQLVATQNVFPIDTFVTRKLACIQKLNLCAISSDVVTIFDYIDIDNVIL</sequence>
<evidence type="ECO:0000313" key="1">
    <source>
        <dbReference type="EMBL" id="KAJ8980438.1"/>
    </source>
</evidence>
<proteinExistence type="predicted"/>
<comment type="caution">
    <text evidence="1">The sequence shown here is derived from an EMBL/GenBank/DDBJ whole genome shotgun (WGS) entry which is preliminary data.</text>
</comment>